<dbReference type="Pfam" id="PF13511">
    <property type="entry name" value="DUF4124"/>
    <property type="match status" value="1"/>
</dbReference>
<evidence type="ECO:0000256" key="2">
    <source>
        <dbReference type="SAM" id="MobiDB-lite"/>
    </source>
</evidence>
<keyword evidence="1" id="KW-0175">Coiled coil</keyword>
<dbReference type="AlphaFoldDB" id="A0A2U8GPA6"/>
<dbReference type="KEGG" id="acom:CEW83_08925"/>
<keyword evidence="6" id="KW-1185">Reference proteome</keyword>
<protein>
    <recommendedName>
        <fullName evidence="4">DUF4124 domain-containing protein</fullName>
    </recommendedName>
</protein>
<feature type="region of interest" description="Disordered" evidence="2">
    <location>
        <begin position="115"/>
        <end position="223"/>
    </location>
</feature>
<accession>A0A2U8GPA6</accession>
<keyword evidence="3" id="KW-0732">Signal</keyword>
<feature type="coiled-coil region" evidence="1">
    <location>
        <begin position="77"/>
        <end position="109"/>
    </location>
</feature>
<dbReference type="Proteomes" id="UP000244930">
    <property type="component" value="Chromosome"/>
</dbReference>
<evidence type="ECO:0000256" key="1">
    <source>
        <dbReference type="SAM" id="Coils"/>
    </source>
</evidence>
<evidence type="ECO:0000313" key="6">
    <source>
        <dbReference type="Proteomes" id="UP000244930"/>
    </source>
</evidence>
<proteinExistence type="predicted"/>
<feature type="domain" description="DUF4124" evidence="4">
    <location>
        <begin position="13"/>
        <end position="70"/>
    </location>
</feature>
<dbReference type="RefSeq" id="WP_108949025.1">
    <property type="nucleotide sequence ID" value="NZ_CP022187.1"/>
</dbReference>
<evidence type="ECO:0000313" key="5">
    <source>
        <dbReference type="EMBL" id="AWI75318.1"/>
    </source>
</evidence>
<organism evidence="5 6">
    <name type="scientific">Parazoarcus communis</name>
    <dbReference type="NCBI Taxonomy" id="41977"/>
    <lineage>
        <taxon>Bacteria</taxon>
        <taxon>Pseudomonadati</taxon>
        <taxon>Pseudomonadota</taxon>
        <taxon>Betaproteobacteria</taxon>
        <taxon>Rhodocyclales</taxon>
        <taxon>Zoogloeaceae</taxon>
        <taxon>Parazoarcus</taxon>
    </lineage>
</organism>
<gene>
    <name evidence="5" type="ORF">CEW83_08925</name>
</gene>
<dbReference type="EMBL" id="CP022187">
    <property type="protein sequence ID" value="AWI75318.1"/>
    <property type="molecule type" value="Genomic_DNA"/>
</dbReference>
<feature type="chain" id="PRO_5016009741" description="DUF4124 domain-containing protein" evidence="3">
    <location>
        <begin position="21"/>
        <end position="223"/>
    </location>
</feature>
<name>A0A2U8GPA6_9RHOO</name>
<reference evidence="5 6" key="1">
    <citation type="submission" date="2017-06" db="EMBL/GenBank/DDBJ databases">
        <title>Azoarcus.</title>
        <authorList>
            <person name="Woo J.-H."/>
            <person name="Kim H.-S."/>
        </authorList>
    </citation>
    <scope>NUCLEOTIDE SEQUENCE [LARGE SCALE GENOMIC DNA]</scope>
    <source>
        <strain evidence="5 6">TSPY31</strain>
    </source>
</reference>
<evidence type="ECO:0000259" key="4">
    <source>
        <dbReference type="Pfam" id="PF13511"/>
    </source>
</evidence>
<feature type="signal peptide" evidence="3">
    <location>
        <begin position="1"/>
        <end position="20"/>
    </location>
</feature>
<feature type="compositionally biased region" description="Basic and acidic residues" evidence="2">
    <location>
        <begin position="151"/>
        <end position="223"/>
    </location>
</feature>
<evidence type="ECO:0000256" key="3">
    <source>
        <dbReference type="SAM" id="SignalP"/>
    </source>
</evidence>
<sequence>MNRNWLVLGTGILIAFSVCADDAEVFRWKDREGRINYGNMPPPGVDAEPVGGRGRLTVVPAPVLPPVPPPPPPETRLDRLERELEAERQLRLDAEAAEQARELERAQLKAECEARYREPCDDDGEPAGKRYIVVPPRPFPHLPGMPTVRPLHRDPARDAGSARRDLASERALRRDQRGGREAQEGERRRGAESDSARKRDEGGEGRREAGNASRSEERPERRP</sequence>
<dbReference type="InterPro" id="IPR025392">
    <property type="entry name" value="DUF4124"/>
</dbReference>